<sequence>MDMYILFSVLSVMYSCILRTALSAPSGNAPTDSTVTQERHVRTKRCSCATFLDKECVYFCHLDIIWVNTPERVVSYGLGNAPRTKRAVRGSMATGDGRRCKCARENDITCRNFCQLENHLGYETSTDTVIHSAHGDACTEAQCKHKLAVDTGKIKRNRKQVSPVALRAVVKTRLLLEKWRVRQRHRARAWEGESTAS</sequence>
<evidence type="ECO:0000256" key="8">
    <source>
        <dbReference type="SAM" id="SignalP"/>
    </source>
</evidence>
<keyword evidence="4" id="KW-0838">Vasoactive</keyword>
<evidence type="ECO:0000313" key="11">
    <source>
        <dbReference type="Proteomes" id="UP000472271"/>
    </source>
</evidence>
<keyword evidence="5" id="KW-0839">Vasoconstrictor</keyword>
<proteinExistence type="inferred from homology"/>
<dbReference type="GO" id="GO:0014826">
    <property type="term" value="P:vein smooth muscle contraction"/>
    <property type="evidence" value="ECO:0007669"/>
    <property type="project" value="TreeGrafter"/>
</dbReference>
<reference evidence="10" key="3">
    <citation type="submission" date="2025-09" db="UniProtKB">
        <authorList>
            <consortium name="Ensembl"/>
        </authorList>
    </citation>
    <scope>IDENTIFICATION</scope>
</reference>
<comment type="subcellular location">
    <subcellularLocation>
        <location evidence="1">Secreted</location>
    </subcellularLocation>
</comment>
<keyword evidence="11" id="KW-1185">Reference proteome</keyword>
<feature type="domain" description="Endothelin-like toxin" evidence="9">
    <location>
        <begin position="45"/>
        <end position="66"/>
    </location>
</feature>
<dbReference type="GO" id="GO:0031707">
    <property type="term" value="F:endothelin A receptor binding"/>
    <property type="evidence" value="ECO:0007669"/>
    <property type="project" value="TreeGrafter"/>
</dbReference>
<dbReference type="PANTHER" id="PTHR13874">
    <property type="entry name" value="ENDOTHELIN"/>
    <property type="match status" value="1"/>
</dbReference>
<dbReference type="PRINTS" id="PR00365">
    <property type="entry name" value="ENDOTHELIN"/>
</dbReference>
<dbReference type="PANTHER" id="PTHR13874:SF10">
    <property type="entry name" value="ENDOTHELIN-1"/>
    <property type="match status" value="1"/>
</dbReference>
<dbReference type="GeneID" id="115427851"/>
<dbReference type="RefSeq" id="XP_030002417.1">
    <property type="nucleotide sequence ID" value="XM_030146557.1"/>
</dbReference>
<evidence type="ECO:0000256" key="7">
    <source>
        <dbReference type="ARBA" id="ARBA00046081"/>
    </source>
</evidence>
<evidence type="ECO:0000256" key="2">
    <source>
        <dbReference type="ARBA" id="ARBA00010959"/>
    </source>
</evidence>
<dbReference type="InParanoid" id="A0A672Y5K1"/>
<feature type="domain" description="Endothelin-like toxin" evidence="9">
    <location>
        <begin position="99"/>
        <end position="120"/>
    </location>
</feature>
<reference evidence="10" key="1">
    <citation type="submission" date="2019-06" db="EMBL/GenBank/DDBJ databases">
        <authorList>
            <consortium name="Wellcome Sanger Institute Data Sharing"/>
        </authorList>
    </citation>
    <scope>NUCLEOTIDE SEQUENCE [LARGE SCALE GENOMIC DNA]</scope>
</reference>
<evidence type="ECO:0000313" key="10">
    <source>
        <dbReference type="Ensembl" id="ENSSORP00005001408.1"/>
    </source>
</evidence>
<keyword evidence="3" id="KW-0964">Secreted</keyword>
<dbReference type="GO" id="GO:0019229">
    <property type="term" value="P:regulation of vasoconstriction"/>
    <property type="evidence" value="ECO:0007669"/>
    <property type="project" value="InterPro"/>
</dbReference>
<name>A0A672Y5K1_9TELE</name>
<dbReference type="OrthoDB" id="9362154at2759"/>
<dbReference type="CTD" id="1906"/>
<accession>A0A672Y5K1</accession>
<dbReference type="Ensembl" id="ENSSORT00005001451.1">
    <property type="protein sequence ID" value="ENSSORP00005001408.1"/>
    <property type="gene ID" value="ENSSORG00005000850.1"/>
</dbReference>
<dbReference type="SMART" id="SM00272">
    <property type="entry name" value="END"/>
    <property type="match status" value="2"/>
</dbReference>
<dbReference type="GO" id="GO:0031708">
    <property type="term" value="F:endothelin B receptor binding"/>
    <property type="evidence" value="ECO:0007669"/>
    <property type="project" value="TreeGrafter"/>
</dbReference>
<comment type="similarity">
    <text evidence="2">Belongs to the endothelin/sarafotoxin family.</text>
</comment>
<dbReference type="AlphaFoldDB" id="A0A672Y5K1"/>
<protein>
    <recommendedName>
        <fullName evidence="6">Endothelin-1</fullName>
    </recommendedName>
</protein>
<feature type="signal peptide" evidence="8">
    <location>
        <begin position="1"/>
        <end position="23"/>
    </location>
</feature>
<organism evidence="10 11">
    <name type="scientific">Sphaeramia orbicularis</name>
    <name type="common">orbiculate cardinalfish</name>
    <dbReference type="NCBI Taxonomy" id="375764"/>
    <lineage>
        <taxon>Eukaryota</taxon>
        <taxon>Metazoa</taxon>
        <taxon>Chordata</taxon>
        <taxon>Craniata</taxon>
        <taxon>Vertebrata</taxon>
        <taxon>Euteleostomi</taxon>
        <taxon>Actinopterygii</taxon>
        <taxon>Neopterygii</taxon>
        <taxon>Teleostei</taxon>
        <taxon>Neoteleostei</taxon>
        <taxon>Acanthomorphata</taxon>
        <taxon>Gobiaria</taxon>
        <taxon>Kurtiformes</taxon>
        <taxon>Apogonoidei</taxon>
        <taxon>Apogonidae</taxon>
        <taxon>Apogoninae</taxon>
        <taxon>Sphaeramia</taxon>
    </lineage>
</organism>
<dbReference type="GO" id="GO:0005615">
    <property type="term" value="C:extracellular space"/>
    <property type="evidence" value="ECO:0007669"/>
    <property type="project" value="TreeGrafter"/>
</dbReference>
<dbReference type="PROSITE" id="PS00270">
    <property type="entry name" value="ENDOTHELIN"/>
    <property type="match status" value="2"/>
</dbReference>
<gene>
    <name evidence="10" type="primary">edn1</name>
</gene>
<dbReference type="Pfam" id="PF00322">
    <property type="entry name" value="Endothelin"/>
    <property type="match status" value="1"/>
</dbReference>
<dbReference type="InterPro" id="IPR019764">
    <property type="entry name" value="Endothelin_toxin_CS"/>
</dbReference>
<dbReference type="InterPro" id="IPR020475">
    <property type="entry name" value="Endothelin"/>
</dbReference>
<dbReference type="InterPro" id="IPR001928">
    <property type="entry name" value="Endothln-like_toxin"/>
</dbReference>
<reference evidence="10" key="2">
    <citation type="submission" date="2025-08" db="UniProtKB">
        <authorList>
            <consortium name="Ensembl"/>
        </authorList>
    </citation>
    <scope>IDENTIFICATION</scope>
</reference>
<dbReference type="GO" id="GO:0005179">
    <property type="term" value="F:hormone activity"/>
    <property type="evidence" value="ECO:0007669"/>
    <property type="project" value="TreeGrafter"/>
</dbReference>
<evidence type="ECO:0000259" key="9">
    <source>
        <dbReference type="SMART" id="SM00272"/>
    </source>
</evidence>
<dbReference type="Proteomes" id="UP000472271">
    <property type="component" value="Chromosome 11"/>
</dbReference>
<evidence type="ECO:0000256" key="4">
    <source>
        <dbReference type="ARBA" id="ARBA00022858"/>
    </source>
</evidence>
<evidence type="ECO:0000256" key="1">
    <source>
        <dbReference type="ARBA" id="ARBA00004613"/>
    </source>
</evidence>
<dbReference type="GO" id="GO:0006874">
    <property type="term" value="P:intracellular calcium ion homeostasis"/>
    <property type="evidence" value="ECO:0007669"/>
    <property type="project" value="TreeGrafter"/>
</dbReference>
<feature type="chain" id="PRO_5025427095" description="Endothelin-1" evidence="8">
    <location>
        <begin position="24"/>
        <end position="197"/>
    </location>
</feature>
<evidence type="ECO:0000256" key="5">
    <source>
        <dbReference type="ARBA" id="ARBA00023322"/>
    </source>
</evidence>
<evidence type="ECO:0000256" key="6">
    <source>
        <dbReference type="ARBA" id="ARBA00040197"/>
    </source>
</evidence>
<dbReference type="GO" id="GO:0003100">
    <property type="term" value="P:regulation of systemic arterial blood pressure by endothelin"/>
    <property type="evidence" value="ECO:0007669"/>
    <property type="project" value="TreeGrafter"/>
</dbReference>
<evidence type="ECO:0000256" key="3">
    <source>
        <dbReference type="ARBA" id="ARBA00022525"/>
    </source>
</evidence>
<keyword evidence="8" id="KW-0732">Signal</keyword>
<comment type="function">
    <text evidence="7">Endothelins are endothelium-derived vasoconstrictor peptides. Probable ligand for G-protein coupled receptors EDNRA and EDNRB which activates PTK2B, BCAR1, BCAR3 and, GTPases RAP1 and RHOA cascade in glomerular mesangial cells. Also binds the DEAR/FBXW7-AS1 receptor. Promotes mesenteric arterial wall remodeling via activation of ROCK signaling and subsequent colocalization of NFATC3 with F-actin filaments. NFATC3 then translocates to the nucleus where it subsequently promotes the transcription of the smooth muscle hypertrophy and differentiation marker ACTA2.</text>
</comment>